<dbReference type="AlphaFoldDB" id="A0A0K2SPC1"/>
<accession>A0A0K2SPC1</accession>
<keyword evidence="3" id="KW-1185">Reference proteome</keyword>
<dbReference type="Gene3D" id="3.40.50.10090">
    <property type="match status" value="2"/>
</dbReference>
<reference evidence="3" key="2">
    <citation type="journal article" date="2016" name="Int. J. Syst. Evol. Microbiol.">
        <title>Complete genome sequence and cell structure of Limnochorda pilosa, a Gram-negative spore-former within the phylum Firmicutes.</title>
        <authorList>
            <person name="Watanabe M."/>
            <person name="Kojima H."/>
            <person name="Fukui M."/>
        </authorList>
    </citation>
    <scope>NUCLEOTIDE SEQUENCE [LARGE SCALE GENOMIC DNA]</scope>
    <source>
        <strain evidence="3">HC45</strain>
    </source>
</reference>
<gene>
    <name evidence="2" type="ORF">LIP_3161</name>
</gene>
<evidence type="ECO:0000259" key="1">
    <source>
        <dbReference type="Pfam" id="PF02602"/>
    </source>
</evidence>
<dbReference type="STRING" id="1555112.LIP_3161"/>
<protein>
    <submittedName>
        <fullName evidence="2">Uroporphyrinogen-III synthase</fullName>
    </submittedName>
</protein>
<dbReference type="Proteomes" id="UP000065807">
    <property type="component" value="Chromosome"/>
</dbReference>
<feature type="domain" description="Tetrapyrrole biosynthesis uroporphyrinogen III synthase" evidence="1">
    <location>
        <begin position="25"/>
        <end position="257"/>
    </location>
</feature>
<dbReference type="InterPro" id="IPR036108">
    <property type="entry name" value="4pyrrol_syn_uPrphyn_synt_sf"/>
</dbReference>
<dbReference type="KEGG" id="lpil:LIP_3161"/>
<organism evidence="2 3">
    <name type="scientific">Limnochorda pilosa</name>
    <dbReference type="NCBI Taxonomy" id="1555112"/>
    <lineage>
        <taxon>Bacteria</taxon>
        <taxon>Bacillati</taxon>
        <taxon>Bacillota</taxon>
        <taxon>Limnochordia</taxon>
        <taxon>Limnochordales</taxon>
        <taxon>Limnochordaceae</taxon>
        <taxon>Limnochorda</taxon>
    </lineage>
</organism>
<dbReference type="InterPro" id="IPR003754">
    <property type="entry name" value="4pyrrol_synth_uPrphyn_synth"/>
</dbReference>
<proteinExistence type="predicted"/>
<dbReference type="EMBL" id="AP014924">
    <property type="protein sequence ID" value="BAS28988.1"/>
    <property type="molecule type" value="Genomic_DNA"/>
</dbReference>
<dbReference type="GO" id="GO:0004852">
    <property type="term" value="F:uroporphyrinogen-III synthase activity"/>
    <property type="evidence" value="ECO:0007669"/>
    <property type="project" value="InterPro"/>
</dbReference>
<reference evidence="3" key="1">
    <citation type="submission" date="2015-07" db="EMBL/GenBank/DDBJ databases">
        <title>Complete genome sequence and phylogenetic analysis of Limnochorda pilosa.</title>
        <authorList>
            <person name="Watanabe M."/>
            <person name="Kojima H."/>
            <person name="Fukui M."/>
        </authorList>
    </citation>
    <scope>NUCLEOTIDE SEQUENCE [LARGE SCALE GENOMIC DNA]</scope>
    <source>
        <strain evidence="3">HC45</strain>
    </source>
</reference>
<evidence type="ECO:0000313" key="2">
    <source>
        <dbReference type="EMBL" id="BAS28988.1"/>
    </source>
</evidence>
<evidence type="ECO:0000313" key="3">
    <source>
        <dbReference type="Proteomes" id="UP000065807"/>
    </source>
</evidence>
<dbReference type="SUPFAM" id="SSF69618">
    <property type="entry name" value="HemD-like"/>
    <property type="match status" value="1"/>
</dbReference>
<sequence length="273" mass="29015">MGRDAGGRLRGQTVLVTRSHDQAAELVALLETEGATVRLFPTIEVLPAQDPRPLEDALRRLDTFRWLVLTSPNGVGAVQQRLADLGKGALDLARLRVAAVGPGTARALRAWGVEPDLVPERFETAYLAEALAGQGIEGEAILVARSPLGSPELVTRLRAAGARVTEVEAYRVATPREEGGEPPEKVREALDRGELGWVTLTSPSTATGLVERLGGWRKEWSGRARVACIGPVTARRCRELGLPVDVEAPVSSVRGLVDAMARAASMGKGGENG</sequence>
<dbReference type="PANTHER" id="PTHR40082:SF1">
    <property type="entry name" value="BLR5956 PROTEIN"/>
    <property type="match status" value="1"/>
</dbReference>
<dbReference type="Pfam" id="PF02602">
    <property type="entry name" value="HEM4"/>
    <property type="match status" value="1"/>
</dbReference>
<dbReference type="PATRIC" id="fig|1555112.3.peg.3209"/>
<dbReference type="RefSeq" id="WP_231699446.1">
    <property type="nucleotide sequence ID" value="NZ_AP014924.1"/>
</dbReference>
<dbReference type="CDD" id="cd06578">
    <property type="entry name" value="HemD"/>
    <property type="match status" value="1"/>
</dbReference>
<dbReference type="GO" id="GO:0006780">
    <property type="term" value="P:uroporphyrinogen III biosynthetic process"/>
    <property type="evidence" value="ECO:0007669"/>
    <property type="project" value="InterPro"/>
</dbReference>
<name>A0A0K2SPC1_LIMPI</name>
<dbReference type="InterPro" id="IPR039793">
    <property type="entry name" value="UROS/Hem4"/>
</dbReference>
<dbReference type="PANTHER" id="PTHR40082">
    <property type="entry name" value="BLR5956 PROTEIN"/>
    <property type="match status" value="1"/>
</dbReference>